<evidence type="ECO:0000313" key="5">
    <source>
        <dbReference type="EMBL" id="TFK48543.1"/>
    </source>
</evidence>
<dbReference type="EMBL" id="ML213519">
    <property type="protein sequence ID" value="TFK48543.1"/>
    <property type="molecule type" value="Genomic_DNA"/>
</dbReference>
<keyword evidence="6" id="KW-1185">Reference proteome</keyword>
<feature type="domain" description="RED-like N-terminal" evidence="4">
    <location>
        <begin position="54"/>
        <end position="156"/>
    </location>
</feature>
<keyword evidence="2" id="KW-0539">Nucleus</keyword>
<dbReference type="Pfam" id="PF07808">
    <property type="entry name" value="RED_N"/>
    <property type="match status" value="1"/>
</dbReference>
<proteinExistence type="predicted"/>
<feature type="compositionally biased region" description="Pro residues" evidence="3">
    <location>
        <begin position="271"/>
        <end position="281"/>
    </location>
</feature>
<dbReference type="OrthoDB" id="3366823at2759"/>
<gene>
    <name evidence="5" type="ORF">OE88DRAFT_540679</name>
</gene>
<dbReference type="InterPro" id="IPR039896">
    <property type="entry name" value="Red-like"/>
</dbReference>
<protein>
    <recommendedName>
        <fullName evidence="4">RED-like N-terminal domain-containing protein</fullName>
    </recommendedName>
</protein>
<evidence type="ECO:0000256" key="1">
    <source>
        <dbReference type="ARBA" id="ARBA00004123"/>
    </source>
</evidence>
<feature type="compositionally biased region" description="Polar residues" evidence="3">
    <location>
        <begin position="255"/>
        <end position="267"/>
    </location>
</feature>
<evidence type="ECO:0000259" key="4">
    <source>
        <dbReference type="Pfam" id="PF07808"/>
    </source>
</evidence>
<feature type="compositionally biased region" description="Basic and acidic residues" evidence="3">
    <location>
        <begin position="393"/>
        <end position="404"/>
    </location>
</feature>
<comment type="subcellular location">
    <subcellularLocation>
        <location evidence="1">Nucleus</location>
    </subcellularLocation>
</comment>
<feature type="compositionally biased region" description="Polar residues" evidence="3">
    <location>
        <begin position="15"/>
        <end position="24"/>
    </location>
</feature>
<dbReference type="Proteomes" id="UP000305948">
    <property type="component" value="Unassembled WGS sequence"/>
</dbReference>
<organism evidence="5 6">
    <name type="scientific">Heliocybe sulcata</name>
    <dbReference type="NCBI Taxonomy" id="5364"/>
    <lineage>
        <taxon>Eukaryota</taxon>
        <taxon>Fungi</taxon>
        <taxon>Dikarya</taxon>
        <taxon>Basidiomycota</taxon>
        <taxon>Agaricomycotina</taxon>
        <taxon>Agaricomycetes</taxon>
        <taxon>Gloeophyllales</taxon>
        <taxon>Gloeophyllaceae</taxon>
        <taxon>Heliocybe</taxon>
    </lineage>
</organism>
<feature type="compositionally biased region" description="Low complexity" evidence="3">
    <location>
        <begin position="314"/>
        <end position="327"/>
    </location>
</feature>
<accession>A0A5C3MUC6</accession>
<dbReference type="InterPro" id="IPR012916">
    <property type="entry name" value="RED_N"/>
</dbReference>
<name>A0A5C3MUC6_9AGAM</name>
<evidence type="ECO:0000313" key="6">
    <source>
        <dbReference type="Proteomes" id="UP000305948"/>
    </source>
</evidence>
<feature type="region of interest" description="Disordered" evidence="3">
    <location>
        <begin position="161"/>
        <end position="426"/>
    </location>
</feature>
<evidence type="ECO:0000256" key="3">
    <source>
        <dbReference type="SAM" id="MobiDB-lite"/>
    </source>
</evidence>
<sequence>MDQESFRQLLESRRGTQSNANGTPTAPRGSLVGKPKTKAKTVSASEPAFQPRKVKKPGKYRDRATERREGGPNDFAEAEALLEDFEKRNAEAADLEDKRRYLGGDSEHSILVKGLDFALLEQNKARVAAEAAAVDDELLEKAFEEVAVVPKKRTREEIMRDLKAKRKKGDVDINVNAEGEDEGARAEKEKEQKEKDLEEAKKKGKFRPIGFKPIGGAAEEGKKKKKKEKDEGERKKKKRKIESAAPAPTEDKTTATRNAQPSTSKQEAPQLPAPAISPPEPEPMDDDFDIFAGAGEYEGVDLGDDEDEEEGEVAAEQSRPEGSPTAEEPSEPPAGTKWFATDDERPALPSGPPPILEKLKAKARTPQPEEGEEEEQPARLAPLAGSAIPSIKEFLRMEEEAEKEKKKKARRDKKKGKKSKDDGDSE</sequence>
<evidence type="ECO:0000256" key="2">
    <source>
        <dbReference type="ARBA" id="ARBA00023242"/>
    </source>
</evidence>
<dbReference type="AlphaFoldDB" id="A0A5C3MUC6"/>
<dbReference type="GO" id="GO:0005634">
    <property type="term" value="C:nucleus"/>
    <property type="evidence" value="ECO:0007669"/>
    <property type="project" value="UniProtKB-SubCell"/>
</dbReference>
<feature type="compositionally biased region" description="Acidic residues" evidence="3">
    <location>
        <begin position="298"/>
        <end position="313"/>
    </location>
</feature>
<feature type="compositionally biased region" description="Basic residues" evidence="3">
    <location>
        <begin position="405"/>
        <end position="418"/>
    </location>
</feature>
<reference evidence="5 6" key="1">
    <citation type="journal article" date="2019" name="Nat. Ecol. Evol.">
        <title>Megaphylogeny resolves global patterns of mushroom evolution.</title>
        <authorList>
            <person name="Varga T."/>
            <person name="Krizsan K."/>
            <person name="Foldi C."/>
            <person name="Dima B."/>
            <person name="Sanchez-Garcia M."/>
            <person name="Sanchez-Ramirez S."/>
            <person name="Szollosi G.J."/>
            <person name="Szarkandi J.G."/>
            <person name="Papp V."/>
            <person name="Albert L."/>
            <person name="Andreopoulos W."/>
            <person name="Angelini C."/>
            <person name="Antonin V."/>
            <person name="Barry K.W."/>
            <person name="Bougher N.L."/>
            <person name="Buchanan P."/>
            <person name="Buyck B."/>
            <person name="Bense V."/>
            <person name="Catcheside P."/>
            <person name="Chovatia M."/>
            <person name="Cooper J."/>
            <person name="Damon W."/>
            <person name="Desjardin D."/>
            <person name="Finy P."/>
            <person name="Geml J."/>
            <person name="Haridas S."/>
            <person name="Hughes K."/>
            <person name="Justo A."/>
            <person name="Karasinski D."/>
            <person name="Kautmanova I."/>
            <person name="Kiss B."/>
            <person name="Kocsube S."/>
            <person name="Kotiranta H."/>
            <person name="LaButti K.M."/>
            <person name="Lechner B.E."/>
            <person name="Liimatainen K."/>
            <person name="Lipzen A."/>
            <person name="Lukacs Z."/>
            <person name="Mihaltcheva S."/>
            <person name="Morgado L.N."/>
            <person name="Niskanen T."/>
            <person name="Noordeloos M.E."/>
            <person name="Ohm R.A."/>
            <person name="Ortiz-Santana B."/>
            <person name="Ovrebo C."/>
            <person name="Racz N."/>
            <person name="Riley R."/>
            <person name="Savchenko A."/>
            <person name="Shiryaev A."/>
            <person name="Soop K."/>
            <person name="Spirin V."/>
            <person name="Szebenyi C."/>
            <person name="Tomsovsky M."/>
            <person name="Tulloss R.E."/>
            <person name="Uehling J."/>
            <person name="Grigoriev I.V."/>
            <person name="Vagvolgyi C."/>
            <person name="Papp T."/>
            <person name="Martin F.M."/>
            <person name="Miettinen O."/>
            <person name="Hibbett D.S."/>
            <person name="Nagy L.G."/>
        </authorList>
    </citation>
    <scope>NUCLEOTIDE SEQUENCE [LARGE SCALE GENOMIC DNA]</scope>
    <source>
        <strain evidence="5 6">OMC1185</strain>
    </source>
</reference>
<feature type="compositionally biased region" description="Basic and acidic residues" evidence="3">
    <location>
        <begin position="182"/>
        <end position="201"/>
    </location>
</feature>
<dbReference type="PANTHER" id="PTHR12765">
    <property type="entry name" value="RED PROTEIN IK FACTOR CYTOKINE IK"/>
    <property type="match status" value="1"/>
</dbReference>
<feature type="region of interest" description="Disordered" evidence="3">
    <location>
        <begin position="1"/>
        <end position="75"/>
    </location>
</feature>
<feature type="compositionally biased region" description="Basic and acidic residues" evidence="3">
    <location>
        <begin position="59"/>
        <end position="71"/>
    </location>
</feature>
<dbReference type="STRING" id="5364.A0A5C3MUC6"/>